<organism evidence="2 3">
    <name type="scientific">Tanacetum coccineum</name>
    <dbReference type="NCBI Taxonomy" id="301880"/>
    <lineage>
        <taxon>Eukaryota</taxon>
        <taxon>Viridiplantae</taxon>
        <taxon>Streptophyta</taxon>
        <taxon>Embryophyta</taxon>
        <taxon>Tracheophyta</taxon>
        <taxon>Spermatophyta</taxon>
        <taxon>Magnoliopsida</taxon>
        <taxon>eudicotyledons</taxon>
        <taxon>Gunneridae</taxon>
        <taxon>Pentapetalae</taxon>
        <taxon>asterids</taxon>
        <taxon>campanulids</taxon>
        <taxon>Asterales</taxon>
        <taxon>Asteraceae</taxon>
        <taxon>Asteroideae</taxon>
        <taxon>Anthemideae</taxon>
        <taxon>Anthemidinae</taxon>
        <taxon>Tanacetum</taxon>
    </lineage>
</organism>
<protein>
    <submittedName>
        <fullName evidence="2">RNA-directed DNA polymerase, eukaryota</fullName>
    </submittedName>
</protein>
<keyword evidence="3" id="KW-1185">Reference proteome</keyword>
<dbReference type="Proteomes" id="UP001151760">
    <property type="component" value="Unassembled WGS sequence"/>
</dbReference>
<dbReference type="SUPFAM" id="SSF56219">
    <property type="entry name" value="DNase I-like"/>
    <property type="match status" value="1"/>
</dbReference>
<dbReference type="PANTHER" id="PTHR35218:SF7">
    <property type="entry name" value="ENDONUCLEASE_EXONUCLEASE_PHOSPHATASE"/>
    <property type="match status" value="1"/>
</dbReference>
<gene>
    <name evidence="2" type="ORF">Tco_1121601</name>
</gene>
<dbReference type="GO" id="GO:0003964">
    <property type="term" value="F:RNA-directed DNA polymerase activity"/>
    <property type="evidence" value="ECO:0007669"/>
    <property type="project" value="UniProtKB-KW"/>
</dbReference>
<dbReference type="Pfam" id="PF03372">
    <property type="entry name" value="Exo_endo_phos"/>
    <property type="match status" value="1"/>
</dbReference>
<sequence length="162" mass="18326">MNCLSLNVQGLGSKAKKDWIKELNNKHKVNFLSVQETKLDCISDMDVKVLWGNYKFEYTISEAVGNSGGILCVWDPSVFRKEHHVVSDNFVALYGSWVSNQVKLLVVSIYAPQSITSKRSLWNYISSLISHWDGHCMVMGDFNEVRCMKDRLGSVYNAQGAN</sequence>
<feature type="domain" description="Endonuclease/exonuclease/phosphatase" evidence="1">
    <location>
        <begin position="4"/>
        <end position="144"/>
    </location>
</feature>
<dbReference type="PANTHER" id="PTHR35218">
    <property type="entry name" value="RNASE H DOMAIN-CONTAINING PROTEIN"/>
    <property type="match status" value="1"/>
</dbReference>
<evidence type="ECO:0000259" key="1">
    <source>
        <dbReference type="Pfam" id="PF03372"/>
    </source>
</evidence>
<reference evidence="2" key="1">
    <citation type="journal article" date="2022" name="Int. J. Mol. Sci.">
        <title>Draft Genome of Tanacetum Coccineum: Genomic Comparison of Closely Related Tanacetum-Family Plants.</title>
        <authorList>
            <person name="Yamashiro T."/>
            <person name="Shiraishi A."/>
            <person name="Nakayama K."/>
            <person name="Satake H."/>
        </authorList>
    </citation>
    <scope>NUCLEOTIDE SEQUENCE</scope>
</reference>
<keyword evidence="2" id="KW-0695">RNA-directed DNA polymerase</keyword>
<comment type="caution">
    <text evidence="2">The sequence shown here is derived from an EMBL/GenBank/DDBJ whole genome shotgun (WGS) entry which is preliminary data.</text>
</comment>
<dbReference type="EMBL" id="BQNB010021322">
    <property type="protein sequence ID" value="GJU05171.1"/>
    <property type="molecule type" value="Genomic_DNA"/>
</dbReference>
<evidence type="ECO:0000313" key="3">
    <source>
        <dbReference type="Proteomes" id="UP001151760"/>
    </source>
</evidence>
<proteinExistence type="predicted"/>
<dbReference type="Gene3D" id="3.60.10.10">
    <property type="entry name" value="Endonuclease/exonuclease/phosphatase"/>
    <property type="match status" value="1"/>
</dbReference>
<evidence type="ECO:0000313" key="2">
    <source>
        <dbReference type="EMBL" id="GJU05171.1"/>
    </source>
</evidence>
<dbReference type="InterPro" id="IPR036691">
    <property type="entry name" value="Endo/exonu/phosph_ase_sf"/>
</dbReference>
<accession>A0ABQ5IY69</accession>
<dbReference type="InterPro" id="IPR005135">
    <property type="entry name" value="Endo/exonuclease/phosphatase"/>
</dbReference>
<keyword evidence="2" id="KW-0808">Transferase</keyword>
<keyword evidence="2" id="KW-0548">Nucleotidyltransferase</keyword>
<reference evidence="2" key="2">
    <citation type="submission" date="2022-01" db="EMBL/GenBank/DDBJ databases">
        <authorList>
            <person name="Yamashiro T."/>
            <person name="Shiraishi A."/>
            <person name="Satake H."/>
            <person name="Nakayama K."/>
        </authorList>
    </citation>
    <scope>NUCLEOTIDE SEQUENCE</scope>
</reference>
<name>A0ABQ5IY69_9ASTR</name>